<gene>
    <name evidence="3" type="ORF">D5R93_00280</name>
</gene>
<dbReference type="EMBL" id="CP032514">
    <property type="protein sequence ID" value="AYD88881.1"/>
    <property type="molecule type" value="Genomic_DNA"/>
</dbReference>
<evidence type="ECO:0000313" key="4">
    <source>
        <dbReference type="Proteomes" id="UP000273001"/>
    </source>
</evidence>
<evidence type="ECO:0000313" key="3">
    <source>
        <dbReference type="EMBL" id="AYD88881.1"/>
    </source>
</evidence>
<sequence length="146" mass="15801">MSMAAPETLAPGTPASQTPPVRPDARRLPLIALDRCEVDGESIRSTKTVRADDPYLAGHFPALTVYPGVFLLEGVQQTLETALDGVLGGVELVEVRSIRISRPAFAGQTVDFDTAVTHDGDLVRTRTSCTVEGRRTASIKASWRRR</sequence>
<dbReference type="Gene3D" id="3.10.129.10">
    <property type="entry name" value="Hotdog Thioesterase"/>
    <property type="match status" value="1"/>
</dbReference>
<name>A0ABM6Z1S2_9ACTO</name>
<dbReference type="Proteomes" id="UP000273001">
    <property type="component" value="Chromosome"/>
</dbReference>
<feature type="domain" description="Ig-like" evidence="2">
    <location>
        <begin position="103"/>
        <end position="146"/>
    </location>
</feature>
<organism evidence="3 4">
    <name type="scientific">Actinomyces lilanjuaniae</name>
    <dbReference type="NCBI Taxonomy" id="2321394"/>
    <lineage>
        <taxon>Bacteria</taxon>
        <taxon>Bacillati</taxon>
        <taxon>Actinomycetota</taxon>
        <taxon>Actinomycetes</taxon>
        <taxon>Actinomycetales</taxon>
        <taxon>Actinomycetaceae</taxon>
        <taxon>Actinomyces</taxon>
    </lineage>
</organism>
<evidence type="ECO:0000256" key="1">
    <source>
        <dbReference type="SAM" id="MobiDB-lite"/>
    </source>
</evidence>
<evidence type="ECO:0000259" key="2">
    <source>
        <dbReference type="PROSITE" id="PS50835"/>
    </source>
</evidence>
<keyword evidence="4" id="KW-1185">Reference proteome</keyword>
<dbReference type="PROSITE" id="PS50835">
    <property type="entry name" value="IG_LIKE"/>
    <property type="match status" value="1"/>
</dbReference>
<feature type="region of interest" description="Disordered" evidence="1">
    <location>
        <begin position="1"/>
        <end position="23"/>
    </location>
</feature>
<protein>
    <recommendedName>
        <fullName evidence="2">Ig-like domain-containing protein</fullName>
    </recommendedName>
</protein>
<proteinExistence type="predicted"/>
<dbReference type="InterPro" id="IPR013114">
    <property type="entry name" value="FabA_FabZ"/>
</dbReference>
<dbReference type="InterPro" id="IPR007110">
    <property type="entry name" value="Ig-like_dom"/>
</dbReference>
<dbReference type="SUPFAM" id="SSF54637">
    <property type="entry name" value="Thioesterase/thiol ester dehydrase-isomerase"/>
    <property type="match status" value="1"/>
</dbReference>
<reference evidence="3 4" key="1">
    <citation type="submission" date="2018-09" db="EMBL/GenBank/DDBJ databases">
        <authorList>
            <person name="Li J."/>
        </authorList>
    </citation>
    <scope>NUCLEOTIDE SEQUENCE [LARGE SCALE GENOMIC DNA]</scope>
    <source>
        <strain evidence="3 4">2129</strain>
    </source>
</reference>
<dbReference type="Pfam" id="PF07977">
    <property type="entry name" value="FabA"/>
    <property type="match status" value="1"/>
</dbReference>
<dbReference type="InterPro" id="IPR029069">
    <property type="entry name" value="HotDog_dom_sf"/>
</dbReference>
<accession>A0ABM6Z1S2</accession>